<keyword evidence="1 4" id="KW-0808">Transferase</keyword>
<dbReference type="PANTHER" id="PTHR43877">
    <property type="entry name" value="AMINOALKYLPHOSPHONATE N-ACETYLTRANSFERASE-RELATED-RELATED"/>
    <property type="match status" value="1"/>
</dbReference>
<organism evidence="4 5">
    <name type="scientific">Arboricoccus pini</name>
    <dbReference type="NCBI Taxonomy" id="1963835"/>
    <lineage>
        <taxon>Bacteria</taxon>
        <taxon>Pseudomonadati</taxon>
        <taxon>Pseudomonadota</taxon>
        <taxon>Alphaproteobacteria</taxon>
        <taxon>Geminicoccales</taxon>
        <taxon>Geminicoccaceae</taxon>
        <taxon>Arboricoccus</taxon>
    </lineage>
</organism>
<dbReference type="AlphaFoldDB" id="A0A212Q703"/>
<dbReference type="EMBL" id="FYEH01000001">
    <property type="protein sequence ID" value="SNB55102.1"/>
    <property type="molecule type" value="Genomic_DNA"/>
</dbReference>
<proteinExistence type="predicted"/>
<dbReference type="InterPro" id="IPR050832">
    <property type="entry name" value="Bact_Acetyltransf"/>
</dbReference>
<dbReference type="InterPro" id="IPR000182">
    <property type="entry name" value="GNAT_dom"/>
</dbReference>
<evidence type="ECO:0000256" key="2">
    <source>
        <dbReference type="ARBA" id="ARBA00023315"/>
    </source>
</evidence>
<dbReference type="CDD" id="cd04301">
    <property type="entry name" value="NAT_SF"/>
    <property type="match status" value="1"/>
</dbReference>
<evidence type="ECO:0000313" key="4">
    <source>
        <dbReference type="EMBL" id="SNB55102.1"/>
    </source>
</evidence>
<sequence length="116" mass="12979">MIADYERALREHRIDLVRRNGEILGLIEMIFKTDHLLIENVAVQPKCQGQGLGRRLLAHAEAVAAAEGYGTIRLFTNKLFRVNLKLYAGLGFGTDREEPFKGGTKVWMSKAINVAP</sequence>
<dbReference type="GO" id="GO:0016747">
    <property type="term" value="F:acyltransferase activity, transferring groups other than amino-acyl groups"/>
    <property type="evidence" value="ECO:0007669"/>
    <property type="project" value="InterPro"/>
</dbReference>
<keyword evidence="2" id="KW-0012">Acyltransferase</keyword>
<accession>A0A212Q703</accession>
<evidence type="ECO:0000313" key="5">
    <source>
        <dbReference type="Proteomes" id="UP000197065"/>
    </source>
</evidence>
<evidence type="ECO:0000256" key="1">
    <source>
        <dbReference type="ARBA" id="ARBA00022679"/>
    </source>
</evidence>
<keyword evidence="5" id="KW-1185">Reference proteome</keyword>
<dbReference type="Pfam" id="PF00583">
    <property type="entry name" value="Acetyltransf_1"/>
    <property type="match status" value="1"/>
</dbReference>
<feature type="domain" description="N-acetyltransferase" evidence="3">
    <location>
        <begin position="1"/>
        <end position="113"/>
    </location>
</feature>
<gene>
    <name evidence="4" type="ORF">SAMN07250955_101458</name>
</gene>
<dbReference type="Gene3D" id="3.40.630.30">
    <property type="match status" value="1"/>
</dbReference>
<dbReference type="PROSITE" id="PS51186">
    <property type="entry name" value="GNAT"/>
    <property type="match status" value="1"/>
</dbReference>
<reference evidence="4 5" key="1">
    <citation type="submission" date="2017-06" db="EMBL/GenBank/DDBJ databases">
        <authorList>
            <person name="Kim H.J."/>
            <person name="Triplett B.A."/>
        </authorList>
    </citation>
    <scope>NUCLEOTIDE SEQUENCE [LARGE SCALE GENOMIC DNA]</scope>
    <source>
        <strain evidence="4 5">B29T1</strain>
    </source>
</reference>
<name>A0A212Q703_9PROT</name>
<dbReference type="SUPFAM" id="SSF55729">
    <property type="entry name" value="Acyl-CoA N-acyltransferases (Nat)"/>
    <property type="match status" value="1"/>
</dbReference>
<dbReference type="Proteomes" id="UP000197065">
    <property type="component" value="Unassembled WGS sequence"/>
</dbReference>
<protein>
    <submittedName>
        <fullName evidence="4">Acetyltransferase (GNAT) family protein</fullName>
    </submittedName>
</protein>
<dbReference type="InterPro" id="IPR016181">
    <property type="entry name" value="Acyl_CoA_acyltransferase"/>
</dbReference>
<dbReference type="PANTHER" id="PTHR43877:SF2">
    <property type="entry name" value="AMINOALKYLPHOSPHONATE N-ACETYLTRANSFERASE-RELATED"/>
    <property type="match status" value="1"/>
</dbReference>
<evidence type="ECO:0000259" key="3">
    <source>
        <dbReference type="PROSITE" id="PS51186"/>
    </source>
</evidence>